<dbReference type="SUPFAM" id="SSF46565">
    <property type="entry name" value="Chaperone J-domain"/>
    <property type="match status" value="1"/>
</dbReference>
<feature type="domain" description="CR-type" evidence="13">
    <location>
        <begin position="156"/>
        <end position="237"/>
    </location>
</feature>
<gene>
    <name evidence="14" type="primary">KAFR0A04160</name>
    <name evidence="14" type="ORF">KAFR_0A04160</name>
</gene>
<dbReference type="GO" id="GO:0034975">
    <property type="term" value="P:protein folding in endoplasmic reticulum"/>
    <property type="evidence" value="ECO:0007669"/>
    <property type="project" value="EnsemblFungi"/>
</dbReference>
<dbReference type="CDD" id="cd06257">
    <property type="entry name" value="DnaJ"/>
    <property type="match status" value="1"/>
</dbReference>
<dbReference type="GO" id="GO:0030544">
    <property type="term" value="F:Hsp70 protein binding"/>
    <property type="evidence" value="ECO:0007669"/>
    <property type="project" value="InterPro"/>
</dbReference>
<evidence type="ECO:0000256" key="11">
    <source>
        <dbReference type="SAM" id="SignalP"/>
    </source>
</evidence>
<dbReference type="SMART" id="SM00271">
    <property type="entry name" value="DnaJ"/>
    <property type="match status" value="1"/>
</dbReference>
<name>H2ANA1_KAZAF</name>
<dbReference type="KEGG" id="kaf:KAFR_0A04160"/>
<dbReference type="SUPFAM" id="SSF49493">
    <property type="entry name" value="HSP40/DnaJ peptide-binding domain"/>
    <property type="match status" value="2"/>
</dbReference>
<protein>
    <recommendedName>
        <fullName evidence="16">J domain-containing protein</fullName>
    </recommendedName>
</protein>
<dbReference type="Gene3D" id="1.10.287.110">
    <property type="entry name" value="DnaJ domain"/>
    <property type="match status" value="1"/>
</dbReference>
<evidence type="ECO:0000256" key="8">
    <source>
        <dbReference type="ARBA" id="ARBA00022927"/>
    </source>
</evidence>
<keyword evidence="9" id="KW-0143">Chaperone</keyword>
<dbReference type="PROSITE" id="PS50076">
    <property type="entry name" value="DNAJ_2"/>
    <property type="match status" value="1"/>
</dbReference>
<dbReference type="eggNOG" id="KOG0712">
    <property type="taxonomic scope" value="Eukaryota"/>
</dbReference>
<dbReference type="Gene3D" id="2.60.260.20">
    <property type="entry name" value="Urease metallochaperone UreE, N-terminal domain"/>
    <property type="match status" value="2"/>
</dbReference>
<dbReference type="InParanoid" id="H2ANA1"/>
<dbReference type="PANTHER" id="PTHR43888">
    <property type="entry name" value="DNAJ-LIKE-2, ISOFORM A-RELATED"/>
    <property type="match status" value="1"/>
</dbReference>
<organism evidence="14 15">
    <name type="scientific">Kazachstania africana (strain ATCC 22294 / BCRC 22015 / CBS 2517 / CECT 1963 / NBRC 1671 / NRRL Y-8276)</name>
    <name type="common">Yeast</name>
    <name type="synonym">Kluyveromyces africanus</name>
    <dbReference type="NCBI Taxonomy" id="1071382"/>
    <lineage>
        <taxon>Eukaryota</taxon>
        <taxon>Fungi</taxon>
        <taxon>Dikarya</taxon>
        <taxon>Ascomycota</taxon>
        <taxon>Saccharomycotina</taxon>
        <taxon>Saccharomycetes</taxon>
        <taxon>Saccharomycetales</taxon>
        <taxon>Saccharomycetaceae</taxon>
        <taxon>Kazachstania</taxon>
    </lineage>
</organism>
<dbReference type="FunCoup" id="H2ANA1">
    <property type="interactions" value="558"/>
</dbReference>
<evidence type="ECO:0000256" key="1">
    <source>
        <dbReference type="ARBA" id="ARBA00004240"/>
    </source>
</evidence>
<keyword evidence="6" id="KW-0256">Endoplasmic reticulum</keyword>
<dbReference type="Gene3D" id="2.10.230.10">
    <property type="entry name" value="Heat shock protein DnaJ, cysteine-rich domain"/>
    <property type="match status" value="1"/>
</dbReference>
<evidence type="ECO:0000256" key="5">
    <source>
        <dbReference type="ARBA" id="ARBA00022771"/>
    </source>
</evidence>
<dbReference type="GeneID" id="13882343"/>
<dbReference type="AlphaFoldDB" id="H2ANA1"/>
<reference evidence="14 15" key="1">
    <citation type="journal article" date="2011" name="Proc. Natl. Acad. Sci. U.S.A.">
        <title>Evolutionary erosion of yeast sex chromosomes by mating-type switching accidents.</title>
        <authorList>
            <person name="Gordon J.L."/>
            <person name="Armisen D."/>
            <person name="Proux-Wera E."/>
            <person name="Oheigeartaigh S.S."/>
            <person name="Byrne K.P."/>
            <person name="Wolfe K.H."/>
        </authorList>
    </citation>
    <scope>NUCLEOTIDE SEQUENCE [LARGE SCALE GENOMIC DNA]</scope>
    <source>
        <strain evidence="15">ATCC 22294 / BCRC 22015 / CBS 2517 / CECT 1963 / NBRC 1671 / NRRL Y-8276</strain>
    </source>
</reference>
<keyword evidence="5 10" id="KW-0863">Zinc-finger</keyword>
<keyword evidence="7 10" id="KW-0862">Zinc</keyword>
<dbReference type="GO" id="GO:0036503">
    <property type="term" value="P:ERAD pathway"/>
    <property type="evidence" value="ECO:0007669"/>
    <property type="project" value="EnsemblFungi"/>
</dbReference>
<dbReference type="InterPro" id="IPR001623">
    <property type="entry name" value="DnaJ_domain"/>
</dbReference>
<feature type="domain" description="J" evidence="12">
    <location>
        <begin position="22"/>
        <end position="87"/>
    </location>
</feature>
<evidence type="ECO:0000256" key="2">
    <source>
        <dbReference type="ARBA" id="ARBA00022448"/>
    </source>
</evidence>
<dbReference type="Pfam" id="PF01556">
    <property type="entry name" value="DnaJ_C"/>
    <property type="match status" value="1"/>
</dbReference>
<evidence type="ECO:0000313" key="14">
    <source>
        <dbReference type="EMBL" id="CCF55851.1"/>
    </source>
</evidence>
<dbReference type="RefSeq" id="XP_003954986.1">
    <property type="nucleotide sequence ID" value="XM_003954937.1"/>
</dbReference>
<feature type="signal peptide" evidence="11">
    <location>
        <begin position="1"/>
        <end position="20"/>
    </location>
</feature>
<dbReference type="EMBL" id="HE650821">
    <property type="protein sequence ID" value="CCF55851.1"/>
    <property type="molecule type" value="Genomic_DNA"/>
</dbReference>
<dbReference type="InterPro" id="IPR018253">
    <property type="entry name" value="DnaJ_domain_CS"/>
</dbReference>
<evidence type="ECO:0000256" key="9">
    <source>
        <dbReference type="ARBA" id="ARBA00023186"/>
    </source>
</evidence>
<evidence type="ECO:0000313" key="15">
    <source>
        <dbReference type="Proteomes" id="UP000005220"/>
    </source>
</evidence>
<keyword evidence="4" id="KW-0677">Repeat</keyword>
<dbReference type="FunFam" id="1.10.287.110:FF:000124">
    <property type="entry name" value="SCJ1p protein"/>
    <property type="match status" value="1"/>
</dbReference>
<evidence type="ECO:0008006" key="16">
    <source>
        <dbReference type="Google" id="ProtNLM"/>
    </source>
</evidence>
<dbReference type="PRINTS" id="PR00625">
    <property type="entry name" value="JDOMAIN"/>
</dbReference>
<dbReference type="GO" id="GO:0008270">
    <property type="term" value="F:zinc ion binding"/>
    <property type="evidence" value="ECO:0007669"/>
    <property type="project" value="UniProtKB-KW"/>
</dbReference>
<keyword evidence="15" id="KW-1185">Reference proteome</keyword>
<keyword evidence="11" id="KW-0732">Signal</keyword>
<dbReference type="InterPro" id="IPR036410">
    <property type="entry name" value="HSP_DnaJ_Cys-rich_dom_sf"/>
</dbReference>
<accession>H2ANA1</accession>
<evidence type="ECO:0000259" key="12">
    <source>
        <dbReference type="PROSITE" id="PS50076"/>
    </source>
</evidence>
<dbReference type="GO" id="GO:0001671">
    <property type="term" value="F:ATPase activator activity"/>
    <property type="evidence" value="ECO:0007669"/>
    <property type="project" value="UniProtKB-ARBA"/>
</dbReference>
<keyword evidence="8" id="KW-0653">Protein transport</keyword>
<dbReference type="GO" id="GO:0006986">
    <property type="term" value="P:response to unfolded protein"/>
    <property type="evidence" value="ECO:0007669"/>
    <property type="project" value="EnsemblFungi"/>
</dbReference>
<feature type="chain" id="PRO_5003559573" description="J domain-containing protein" evidence="11">
    <location>
        <begin position="21"/>
        <end position="378"/>
    </location>
</feature>
<keyword evidence="2" id="KW-0813">Transport</keyword>
<evidence type="ECO:0000256" key="10">
    <source>
        <dbReference type="PROSITE-ProRule" id="PRU00546"/>
    </source>
</evidence>
<dbReference type="Pfam" id="PF00226">
    <property type="entry name" value="DnaJ"/>
    <property type="match status" value="1"/>
</dbReference>
<dbReference type="GO" id="GO:0005788">
    <property type="term" value="C:endoplasmic reticulum lumen"/>
    <property type="evidence" value="ECO:0007669"/>
    <property type="project" value="EnsemblFungi"/>
</dbReference>
<evidence type="ECO:0000256" key="7">
    <source>
        <dbReference type="ARBA" id="ARBA00022833"/>
    </source>
</evidence>
<dbReference type="CDD" id="cd10719">
    <property type="entry name" value="DnaJ_zf"/>
    <property type="match status" value="1"/>
</dbReference>
<feature type="zinc finger region" description="CR-type" evidence="10">
    <location>
        <begin position="156"/>
        <end position="237"/>
    </location>
</feature>
<dbReference type="GO" id="GO:0015031">
    <property type="term" value="P:protein transport"/>
    <property type="evidence" value="ECO:0007669"/>
    <property type="project" value="UniProtKB-KW"/>
</dbReference>
<dbReference type="InterPro" id="IPR036869">
    <property type="entry name" value="J_dom_sf"/>
</dbReference>
<dbReference type="InterPro" id="IPR008971">
    <property type="entry name" value="HSP40/DnaJ_pept-bd"/>
</dbReference>
<dbReference type="InterPro" id="IPR002939">
    <property type="entry name" value="DnaJ_C"/>
</dbReference>
<keyword evidence="3 10" id="KW-0479">Metal-binding</keyword>
<dbReference type="HOGENOM" id="CLU_017633_0_2_1"/>
<dbReference type="SUPFAM" id="SSF57938">
    <property type="entry name" value="DnaJ/Hsp40 cysteine-rich domain"/>
    <property type="match status" value="1"/>
</dbReference>
<dbReference type="Pfam" id="PF00684">
    <property type="entry name" value="DnaJ_CXXCXGXG"/>
    <property type="match status" value="1"/>
</dbReference>
<dbReference type="PROSITE" id="PS51188">
    <property type="entry name" value="ZF_CR"/>
    <property type="match status" value="1"/>
</dbReference>
<evidence type="ECO:0000256" key="6">
    <source>
        <dbReference type="ARBA" id="ARBA00022824"/>
    </source>
</evidence>
<dbReference type="GO" id="GO:0072655">
    <property type="term" value="P:establishment of protein localization to mitochondrion"/>
    <property type="evidence" value="ECO:0007669"/>
    <property type="project" value="UniProtKB-ARBA"/>
</dbReference>
<dbReference type="STRING" id="1071382.H2ANA1"/>
<dbReference type="InterPro" id="IPR001305">
    <property type="entry name" value="HSP_DnaJ_Cys-rich_dom"/>
</dbReference>
<dbReference type="GO" id="GO:0051082">
    <property type="term" value="F:unfolded protein binding"/>
    <property type="evidence" value="ECO:0007669"/>
    <property type="project" value="InterPro"/>
</dbReference>
<dbReference type="InterPro" id="IPR044713">
    <property type="entry name" value="DNJA1/2-like"/>
</dbReference>
<evidence type="ECO:0000256" key="3">
    <source>
        <dbReference type="ARBA" id="ARBA00022723"/>
    </source>
</evidence>
<dbReference type="PROSITE" id="PS00636">
    <property type="entry name" value="DNAJ_1"/>
    <property type="match status" value="1"/>
</dbReference>
<comment type="subcellular location">
    <subcellularLocation>
        <location evidence="1">Endoplasmic reticulum</location>
    </subcellularLocation>
</comment>
<proteinExistence type="predicted"/>
<dbReference type="FunFam" id="2.10.230.10:FF:000001">
    <property type="entry name" value="DnaJ subfamily A member 2"/>
    <property type="match status" value="1"/>
</dbReference>
<evidence type="ECO:0000256" key="4">
    <source>
        <dbReference type="ARBA" id="ARBA00022737"/>
    </source>
</evidence>
<dbReference type="OrthoDB" id="550424at2759"/>
<sequence length="378" mass="42735">MKLLSLLLFLFVNFPILINAQDYYKILGVNKDANDKEIKSAYRQLSKKYHPDKNPGDEEAHNKFIEVGEAYDVLSDSEKRNIYDQYGADAIKNGGNGQRPGGGGSPFHDPFEMFEKMFNGNPFGGAARGGPGGRGRPRGQNLLLREEVSLMDFYNGREFKYNLQLNDFCEKCHGTGSKDGKVTRCPDCQGRGVIVQVIQMGIMTQQIQHVCDRCSGSGEIIKNPCPHCHGHKVAKMDKEFTVKLPNGAQRNYVDIKHGEAEKGADFDAGDLMFEFRENSMNNMGYRRRGDHLYRTEVLSVQEALKGGWERELEFFDKDKNVKLKRDANQVVITGEIECVPGFGMPILNSQGRKFGDLFIDYVILMPQEFKNTKFTDEL</sequence>
<evidence type="ECO:0000259" key="13">
    <source>
        <dbReference type="PROSITE" id="PS51188"/>
    </source>
</evidence>
<dbReference type="Proteomes" id="UP000005220">
    <property type="component" value="Chromosome 1"/>
</dbReference>